<dbReference type="RefSeq" id="WP_088908151.1">
    <property type="nucleotide sequence ID" value="NZ_CP018145.1"/>
</dbReference>
<evidence type="ECO:0008006" key="3">
    <source>
        <dbReference type="Google" id="ProtNLM"/>
    </source>
</evidence>
<dbReference type="KEGG" id="bfm:BP422_13060"/>
<gene>
    <name evidence="1" type="ORF">BP422_13060</name>
</gene>
<evidence type="ECO:0000313" key="1">
    <source>
        <dbReference type="EMBL" id="ASJ54403.1"/>
    </source>
</evidence>
<dbReference type="AlphaFoldDB" id="A0A220MHF1"/>
<dbReference type="Proteomes" id="UP000197781">
    <property type="component" value="Chromosome"/>
</dbReference>
<sequence>MHLAEALAQELRNRDNAVPMGVQTGTVIKDLPDVEVKINHTTTILYKENLVFSRTGKNAIYPNPTAVGMQVVLVPTTDEQTYYLLDEVVEIE</sequence>
<dbReference type="EMBL" id="CP018145">
    <property type="protein sequence ID" value="ASJ54403.1"/>
    <property type="molecule type" value="Genomic_DNA"/>
</dbReference>
<name>A0A220MHF1_9BACL</name>
<proteinExistence type="predicted"/>
<organism evidence="1 2">
    <name type="scientific">Brevibacillus formosus</name>
    <dbReference type="NCBI Taxonomy" id="54913"/>
    <lineage>
        <taxon>Bacteria</taxon>
        <taxon>Bacillati</taxon>
        <taxon>Bacillota</taxon>
        <taxon>Bacilli</taxon>
        <taxon>Bacillales</taxon>
        <taxon>Paenibacillaceae</taxon>
        <taxon>Brevibacillus</taxon>
    </lineage>
</organism>
<reference evidence="1 2" key="1">
    <citation type="submission" date="2016-11" db="EMBL/GenBank/DDBJ databases">
        <authorList>
            <person name="Jaros S."/>
            <person name="Januszkiewicz K."/>
            <person name="Wedrychowicz H."/>
        </authorList>
    </citation>
    <scope>NUCLEOTIDE SEQUENCE [LARGE SCALE GENOMIC DNA]</scope>
    <source>
        <strain evidence="1 2">NF2</strain>
    </source>
</reference>
<accession>A0A220MHF1</accession>
<evidence type="ECO:0000313" key="2">
    <source>
        <dbReference type="Proteomes" id="UP000197781"/>
    </source>
</evidence>
<protein>
    <recommendedName>
        <fullName evidence="3">DUF2577 domain-containing protein</fullName>
    </recommendedName>
</protein>